<proteinExistence type="predicted"/>
<dbReference type="GO" id="GO:0016747">
    <property type="term" value="F:acyltransferase activity, transferring groups other than amino-acyl groups"/>
    <property type="evidence" value="ECO:0007669"/>
    <property type="project" value="InterPro"/>
</dbReference>
<keyword evidence="3" id="KW-1185">Reference proteome</keyword>
<reference evidence="2" key="1">
    <citation type="journal article" date="2023" name="Mol. Phylogenet. Evol.">
        <title>Genome-scale phylogeny and comparative genomics of the fungal order Sordariales.</title>
        <authorList>
            <person name="Hensen N."/>
            <person name="Bonometti L."/>
            <person name="Westerberg I."/>
            <person name="Brannstrom I.O."/>
            <person name="Guillou S."/>
            <person name="Cros-Aarteil S."/>
            <person name="Calhoun S."/>
            <person name="Haridas S."/>
            <person name="Kuo A."/>
            <person name="Mondo S."/>
            <person name="Pangilinan J."/>
            <person name="Riley R."/>
            <person name="LaButti K."/>
            <person name="Andreopoulos B."/>
            <person name="Lipzen A."/>
            <person name="Chen C."/>
            <person name="Yan M."/>
            <person name="Daum C."/>
            <person name="Ng V."/>
            <person name="Clum A."/>
            <person name="Steindorff A."/>
            <person name="Ohm R.A."/>
            <person name="Martin F."/>
            <person name="Silar P."/>
            <person name="Natvig D.O."/>
            <person name="Lalanne C."/>
            <person name="Gautier V."/>
            <person name="Ament-Velasquez S.L."/>
            <person name="Kruys A."/>
            <person name="Hutchinson M.I."/>
            <person name="Powell A.J."/>
            <person name="Barry K."/>
            <person name="Miller A.N."/>
            <person name="Grigoriev I.V."/>
            <person name="Debuchy R."/>
            <person name="Gladieux P."/>
            <person name="Hiltunen Thoren M."/>
            <person name="Johannesson H."/>
        </authorList>
    </citation>
    <scope>NUCLEOTIDE SEQUENCE</scope>
    <source>
        <strain evidence="2">CBS 315.58</strain>
    </source>
</reference>
<dbReference type="PROSITE" id="PS51186">
    <property type="entry name" value="GNAT"/>
    <property type="match status" value="1"/>
</dbReference>
<comment type="caution">
    <text evidence="2">The sequence shown here is derived from an EMBL/GenBank/DDBJ whole genome shotgun (WGS) entry which is preliminary data.</text>
</comment>
<dbReference type="InterPro" id="IPR016181">
    <property type="entry name" value="Acyl_CoA_acyltransferase"/>
</dbReference>
<dbReference type="Pfam" id="PF00583">
    <property type="entry name" value="Acetyltransf_1"/>
    <property type="match status" value="1"/>
</dbReference>
<dbReference type="PANTHER" id="PTHR43415">
    <property type="entry name" value="SPERMIDINE N(1)-ACETYLTRANSFERASE"/>
    <property type="match status" value="1"/>
</dbReference>
<evidence type="ECO:0000313" key="2">
    <source>
        <dbReference type="EMBL" id="KAK4196020.1"/>
    </source>
</evidence>
<feature type="domain" description="N-acetyltransferase" evidence="1">
    <location>
        <begin position="17"/>
        <end position="199"/>
    </location>
</feature>
<evidence type="ECO:0000259" key="1">
    <source>
        <dbReference type="PROSITE" id="PS51186"/>
    </source>
</evidence>
<dbReference type="Gene3D" id="3.40.630.30">
    <property type="match status" value="1"/>
</dbReference>
<dbReference type="CDD" id="cd04301">
    <property type="entry name" value="NAT_SF"/>
    <property type="match status" value="1"/>
</dbReference>
<dbReference type="AlphaFoldDB" id="A0AAN6X8N6"/>
<sequence>MESLTAKFTTAFRSERLIYRAVDMQDIPLVARMLWDPVNQGFGDPTLYTPLSGTVGSVMVQKGLEASLLAVLICLPNPQAQQDAAPGLPGNSLRAAQESAIPIGSLMLGKPTAPKTDHWRWTRMGLGIAEEHQGNGYGKEAVNWALDWAFEFAGMHRVELTTASYNDRAIAMYNSLGFKEEGRKRETIYMDRRWWDMVEFGILEGEWEALRRKKSGISGGHRLVQGGI</sequence>
<organism evidence="2 3">
    <name type="scientific">Triangularia verruculosa</name>
    <dbReference type="NCBI Taxonomy" id="2587418"/>
    <lineage>
        <taxon>Eukaryota</taxon>
        <taxon>Fungi</taxon>
        <taxon>Dikarya</taxon>
        <taxon>Ascomycota</taxon>
        <taxon>Pezizomycotina</taxon>
        <taxon>Sordariomycetes</taxon>
        <taxon>Sordariomycetidae</taxon>
        <taxon>Sordariales</taxon>
        <taxon>Podosporaceae</taxon>
        <taxon>Triangularia</taxon>
    </lineage>
</organism>
<evidence type="ECO:0000313" key="3">
    <source>
        <dbReference type="Proteomes" id="UP001303160"/>
    </source>
</evidence>
<name>A0AAN6X8N6_9PEZI</name>
<dbReference type="Proteomes" id="UP001303160">
    <property type="component" value="Unassembled WGS sequence"/>
</dbReference>
<dbReference type="InterPro" id="IPR000182">
    <property type="entry name" value="GNAT_dom"/>
</dbReference>
<accession>A0AAN6X8N6</accession>
<protein>
    <submittedName>
        <fullName evidence="2">Acyl-CoA N-acyltransferase</fullName>
    </submittedName>
</protein>
<dbReference type="PANTHER" id="PTHR43415:SF3">
    <property type="entry name" value="GNAT-FAMILY ACETYLTRANSFERASE"/>
    <property type="match status" value="1"/>
</dbReference>
<reference evidence="2" key="2">
    <citation type="submission" date="2023-05" db="EMBL/GenBank/DDBJ databases">
        <authorList>
            <consortium name="Lawrence Berkeley National Laboratory"/>
            <person name="Steindorff A."/>
            <person name="Hensen N."/>
            <person name="Bonometti L."/>
            <person name="Westerberg I."/>
            <person name="Brannstrom I.O."/>
            <person name="Guillou S."/>
            <person name="Cros-Aarteil S."/>
            <person name="Calhoun S."/>
            <person name="Haridas S."/>
            <person name="Kuo A."/>
            <person name="Mondo S."/>
            <person name="Pangilinan J."/>
            <person name="Riley R."/>
            <person name="Labutti K."/>
            <person name="Andreopoulos B."/>
            <person name="Lipzen A."/>
            <person name="Chen C."/>
            <person name="Yanf M."/>
            <person name="Daum C."/>
            <person name="Ng V."/>
            <person name="Clum A."/>
            <person name="Ohm R."/>
            <person name="Martin F."/>
            <person name="Silar P."/>
            <person name="Natvig D."/>
            <person name="Lalanne C."/>
            <person name="Gautier V."/>
            <person name="Ament-Velasquez S.L."/>
            <person name="Kruys A."/>
            <person name="Hutchinson M.I."/>
            <person name="Powell A.J."/>
            <person name="Barry K."/>
            <person name="Miller A.N."/>
            <person name="Grigoriev I.V."/>
            <person name="Debuchy R."/>
            <person name="Gladieux P."/>
            <person name="Thoren M.H."/>
            <person name="Johannesson H."/>
        </authorList>
    </citation>
    <scope>NUCLEOTIDE SEQUENCE</scope>
    <source>
        <strain evidence="2">CBS 315.58</strain>
    </source>
</reference>
<dbReference type="SUPFAM" id="SSF55729">
    <property type="entry name" value="Acyl-CoA N-acyltransferases (Nat)"/>
    <property type="match status" value="1"/>
</dbReference>
<gene>
    <name evidence="2" type="ORF">QBC40DRAFT_184395</name>
</gene>
<dbReference type="EMBL" id="MU863995">
    <property type="protein sequence ID" value="KAK4196020.1"/>
    <property type="molecule type" value="Genomic_DNA"/>
</dbReference>